<proteinExistence type="predicted"/>
<feature type="region of interest" description="Disordered" evidence="1">
    <location>
        <begin position="236"/>
        <end position="275"/>
    </location>
</feature>
<evidence type="ECO:0008006" key="3">
    <source>
        <dbReference type="Google" id="ProtNLM"/>
    </source>
</evidence>
<name>A0A0G4IBA3_9ALVE</name>
<protein>
    <recommendedName>
        <fullName evidence="3">AMP-dependent synthetase/ligase domain-containing protein</fullName>
    </recommendedName>
</protein>
<dbReference type="VEuPathDB" id="CryptoDB:Cvel_2155"/>
<dbReference type="EMBL" id="CDMZ01005776">
    <property type="protein sequence ID" value="CEM54331.1"/>
    <property type="molecule type" value="Genomic_DNA"/>
</dbReference>
<feature type="compositionally biased region" description="Low complexity" evidence="1">
    <location>
        <begin position="111"/>
        <end position="121"/>
    </location>
</feature>
<feature type="region of interest" description="Disordered" evidence="1">
    <location>
        <begin position="89"/>
        <end position="123"/>
    </location>
</feature>
<dbReference type="AlphaFoldDB" id="A0A0G4IBA3"/>
<sequence>MLPQAGGLYQWVLKDASLLPAAQHRIGLRRVMRCFASIVLSRDFEVCKAALASPSHPQIESHSRRFSLGDLVYSASVVRKQLLSVEHRMIPSPPSTLPSLPSTDGTPERNAPPAAASSSSPGGLKVLSDKRIALLHPVSFEGLVLQHGVWMAGGCLVPLLLDRPPPQPVTPTNPVMSEKPNPSWEYALAESRVSMAIVHPAWHPLLQPVCSLLAIPCFVTSGSRLAIEGELSPLQGALLPPTQKPQMVFPPSASRGENGTKRKRKSKGGDGGTPEAKGWSAVFFCAPRSHSAQEKIAARLKEGKYRGLEGALLDASLSQHGKEEAERETIKGKSPPCLHLYSESPLLPPRAAEHSRRSFRQMVKSAASALCLEKGTGEHVDGRSARQQFHLLFSAGGGGGGAGFGIWATEAALSTGALLTILDQGRGGDPFHLLDVLRKSYREGRPVTTLVVPESEAPRILSALDHEDVTSSERAEFLDLLASCECICLVAELSRIRKWGGVNPPFLQGVFHDPNVDPLNGVDLHRLGMEGRERELERAAREEGKLSFPLRDQVENCNAKVVRVFVCAEGGPVVEADEEKARPFVSDDGLGLTGHVEEGRALPGLDFDFEASSGQMKMKGEGLFLRYFGRERSTVEAFDADGHFLSELQGRREEHSSPSFSITDNLLLQIQPEPSLRDRQMESTEKNLMKAHVEGWMPKIPVQRPTWRDHHNMFRKPWARHRRSKWFY</sequence>
<reference evidence="2" key="1">
    <citation type="submission" date="2014-11" db="EMBL/GenBank/DDBJ databases">
        <authorList>
            <person name="Otto D Thomas"/>
            <person name="Naeem Raeece"/>
        </authorList>
    </citation>
    <scope>NUCLEOTIDE SEQUENCE</scope>
</reference>
<dbReference type="Gene3D" id="3.40.50.12780">
    <property type="entry name" value="N-terminal domain of ligase-like"/>
    <property type="match status" value="1"/>
</dbReference>
<organism evidence="2">
    <name type="scientific">Chromera velia CCMP2878</name>
    <dbReference type="NCBI Taxonomy" id="1169474"/>
    <lineage>
        <taxon>Eukaryota</taxon>
        <taxon>Sar</taxon>
        <taxon>Alveolata</taxon>
        <taxon>Colpodellida</taxon>
        <taxon>Chromeraceae</taxon>
        <taxon>Chromera</taxon>
    </lineage>
</organism>
<dbReference type="InterPro" id="IPR042099">
    <property type="entry name" value="ANL_N_sf"/>
</dbReference>
<accession>A0A0G4IBA3</accession>
<evidence type="ECO:0000313" key="2">
    <source>
        <dbReference type="EMBL" id="CEM54331.1"/>
    </source>
</evidence>
<gene>
    <name evidence="2" type="ORF">Cvel_2155</name>
</gene>
<evidence type="ECO:0000256" key="1">
    <source>
        <dbReference type="SAM" id="MobiDB-lite"/>
    </source>
</evidence>